<reference evidence="2" key="2">
    <citation type="submission" date="2021-04" db="EMBL/GenBank/DDBJ databases">
        <authorList>
            <person name="Podell S."/>
        </authorList>
    </citation>
    <scope>NUCLEOTIDE SEQUENCE</scope>
    <source>
        <strain evidence="2">Hildebrandi</strain>
    </source>
</reference>
<evidence type="ECO:0000313" key="3">
    <source>
        <dbReference type="Proteomes" id="UP000693970"/>
    </source>
</evidence>
<dbReference type="OrthoDB" id="44880at2759"/>
<keyword evidence="3" id="KW-1185">Reference proteome</keyword>
<proteinExistence type="predicted"/>
<comment type="caution">
    <text evidence="2">The sequence shown here is derived from an EMBL/GenBank/DDBJ whole genome shotgun (WGS) entry which is preliminary data.</text>
</comment>
<evidence type="ECO:0000313" key="2">
    <source>
        <dbReference type="EMBL" id="KAG7366220.1"/>
    </source>
</evidence>
<protein>
    <submittedName>
        <fullName evidence="2">Uncharacterized protein</fullName>
    </submittedName>
</protein>
<feature type="compositionally biased region" description="Polar residues" evidence="1">
    <location>
        <begin position="134"/>
        <end position="147"/>
    </location>
</feature>
<dbReference type="AlphaFoldDB" id="A0A9K3Q0P6"/>
<dbReference type="EMBL" id="JAGRRH010000007">
    <property type="protein sequence ID" value="KAG7366220.1"/>
    <property type="molecule type" value="Genomic_DNA"/>
</dbReference>
<organism evidence="2 3">
    <name type="scientific">Nitzschia inconspicua</name>
    <dbReference type="NCBI Taxonomy" id="303405"/>
    <lineage>
        <taxon>Eukaryota</taxon>
        <taxon>Sar</taxon>
        <taxon>Stramenopiles</taxon>
        <taxon>Ochrophyta</taxon>
        <taxon>Bacillariophyta</taxon>
        <taxon>Bacillariophyceae</taxon>
        <taxon>Bacillariophycidae</taxon>
        <taxon>Bacillariales</taxon>
        <taxon>Bacillariaceae</taxon>
        <taxon>Nitzschia</taxon>
    </lineage>
</organism>
<reference evidence="2" key="1">
    <citation type="journal article" date="2021" name="Sci. Rep.">
        <title>Diploid genomic architecture of Nitzschia inconspicua, an elite biomass production diatom.</title>
        <authorList>
            <person name="Oliver A."/>
            <person name="Podell S."/>
            <person name="Pinowska A."/>
            <person name="Traller J.C."/>
            <person name="Smith S.R."/>
            <person name="McClure R."/>
            <person name="Beliaev A."/>
            <person name="Bohutskyi P."/>
            <person name="Hill E.A."/>
            <person name="Rabines A."/>
            <person name="Zheng H."/>
            <person name="Allen L.Z."/>
            <person name="Kuo A."/>
            <person name="Grigoriev I.V."/>
            <person name="Allen A.E."/>
            <person name="Hazlebeck D."/>
            <person name="Allen E.E."/>
        </authorList>
    </citation>
    <scope>NUCLEOTIDE SEQUENCE</scope>
    <source>
        <strain evidence="2">Hildebrandi</strain>
    </source>
</reference>
<dbReference type="Proteomes" id="UP000693970">
    <property type="component" value="Unassembled WGS sequence"/>
</dbReference>
<feature type="region of interest" description="Disordered" evidence="1">
    <location>
        <begin position="128"/>
        <end position="149"/>
    </location>
</feature>
<name>A0A9K3Q0P6_9STRA</name>
<sequence length="627" mass="69249">MASTGSQTGIPRINKIVQTKLGETVVDDSNVPVLKPVAMKVLRPIPKRASEQYYTQAYECGLNLQETNQAVVMAHEWHRRWTQQEEANHTTPHQDFYHDETDGSMVFPVHYAAALDFDRQGAKNPSLGGFTPCSAPSSGSSTATYGQDRNDAASFEERLKRTRQLVDSAARALDSQLEDIVFDPKDRLAGSLTSGEGNSISSSLTSYMPPQAKRRFNGAVLDSEDDDEESDVRHAPVTVRPVALRPVAVRPLIYAQMTHPQDSMIGVPQDIMALYEDRSVSPMSCSPVSSSFSSSSDGVRSHVPHEGLATAMLQDQVHVVEDDEEPQLDALLARSSEVEKARDDILQTLAVTKGDVDSDQFKISVDPLEKYFSKEELDTRPHVVGTNSVDGMWLTLSKPTFFGCLGENDNGDPMYTLGRMSFDMFSPTNLVCSPQGNFNPVEVVNEEDRQSMLGAVPKSLRDEVESGKTILRTYHIVTAFTIEPSLASFPDAPNKDVVRPIKGIMTTYGYSLPDPNTPNRHSIWFTGGRIEPNNEASDTAAWKRLFSLHPPKHSFGEKAKLLAVKLLMGAIVPEEIAEDGSMEYTFTRPLGGHGMAYIDVIYLDDSMRIVRGHRGTTFVFSRIPDQS</sequence>
<accession>A0A9K3Q0P6</accession>
<gene>
    <name evidence="2" type="ORF">IV203_028890</name>
</gene>
<evidence type="ECO:0000256" key="1">
    <source>
        <dbReference type="SAM" id="MobiDB-lite"/>
    </source>
</evidence>